<dbReference type="AlphaFoldDB" id="A0A318SV87"/>
<evidence type="ECO:0000256" key="11">
    <source>
        <dbReference type="SAM" id="Phobius"/>
    </source>
</evidence>
<keyword evidence="10 13" id="KW-0407">Ion channel</keyword>
<evidence type="ECO:0000256" key="9">
    <source>
        <dbReference type="ARBA" id="ARBA00023136"/>
    </source>
</evidence>
<dbReference type="PRINTS" id="PR01463">
    <property type="entry name" value="EAGCHANLFMLY"/>
</dbReference>
<dbReference type="InterPro" id="IPR003938">
    <property type="entry name" value="K_chnl_volt-dep_EAG/ELK/ERG"/>
</dbReference>
<keyword evidence="3" id="KW-0633">Potassium transport</keyword>
<evidence type="ECO:0000256" key="1">
    <source>
        <dbReference type="ARBA" id="ARBA00004141"/>
    </source>
</evidence>
<keyword evidence="14" id="KW-1185">Reference proteome</keyword>
<dbReference type="PANTHER" id="PTHR10027">
    <property type="entry name" value="CALCIUM-ACTIVATED POTASSIUM CHANNEL ALPHA CHAIN"/>
    <property type="match status" value="1"/>
</dbReference>
<feature type="transmembrane region" description="Helical" evidence="11">
    <location>
        <begin position="168"/>
        <end position="189"/>
    </location>
</feature>
<evidence type="ECO:0000256" key="5">
    <source>
        <dbReference type="ARBA" id="ARBA00022826"/>
    </source>
</evidence>
<dbReference type="OrthoDB" id="9799090at2"/>
<evidence type="ECO:0000256" key="2">
    <source>
        <dbReference type="ARBA" id="ARBA00022448"/>
    </source>
</evidence>
<dbReference type="RefSeq" id="WP_110812786.1">
    <property type="nucleotide sequence ID" value="NZ_QJTE01000001.1"/>
</dbReference>
<evidence type="ECO:0000256" key="6">
    <source>
        <dbReference type="ARBA" id="ARBA00022958"/>
    </source>
</evidence>
<keyword evidence="7 11" id="KW-1133">Transmembrane helix</keyword>
<evidence type="ECO:0000313" key="13">
    <source>
        <dbReference type="EMBL" id="PYE85760.1"/>
    </source>
</evidence>
<feature type="domain" description="Ion transport" evidence="12">
    <location>
        <begin position="35"/>
        <end position="209"/>
    </location>
</feature>
<comment type="subcellular location">
    <subcellularLocation>
        <location evidence="1">Membrane</location>
        <topology evidence="1">Multi-pass membrane protein</topology>
    </subcellularLocation>
</comment>
<evidence type="ECO:0000256" key="3">
    <source>
        <dbReference type="ARBA" id="ARBA00022538"/>
    </source>
</evidence>
<sequence>MSFILPLLRELYEADTARARRFRYGLLGFDALTILYVIATSFFPHEPWVERVDTLFGLVIAADLAARLAVSRKRMTFLASPLTLAELAALVSFLLPLAGEGFGFLRVLRTLRFLHSYELLARLRKVSPTLRSNQEVLTAATNLAVFLFVMTGLIYVTQHRTNPDIGNYADALYFTVTCLTTTGFGDITLPGTGGRLLSVAVMIVGVTLFLRLAQVTFRPTKVREPCPRCGLILHDIDAIHCKHCGKRLQIKTEGVY</sequence>
<comment type="caution">
    <text evidence="13">The sequence shown here is derived from an EMBL/GenBank/DDBJ whole genome shotgun (WGS) entry which is preliminary data.</text>
</comment>
<feature type="transmembrane region" description="Helical" evidence="11">
    <location>
        <begin position="195"/>
        <end position="213"/>
    </location>
</feature>
<keyword evidence="9 11" id="KW-0472">Membrane</keyword>
<dbReference type="InterPro" id="IPR047871">
    <property type="entry name" value="K_chnl_Slo-like"/>
</dbReference>
<dbReference type="GO" id="GO:0005249">
    <property type="term" value="F:voltage-gated potassium channel activity"/>
    <property type="evidence" value="ECO:0007669"/>
    <property type="project" value="InterPro"/>
</dbReference>
<feature type="transmembrane region" description="Helical" evidence="11">
    <location>
        <begin position="21"/>
        <end position="42"/>
    </location>
</feature>
<accession>A0A318SV87</accession>
<evidence type="ECO:0000256" key="4">
    <source>
        <dbReference type="ARBA" id="ARBA00022692"/>
    </source>
</evidence>
<name>A0A318SV87_9RHOB</name>
<gene>
    <name evidence="13" type="ORF">DFP88_101432</name>
</gene>
<dbReference type="PANTHER" id="PTHR10027:SF10">
    <property type="entry name" value="SLOWPOKE 2, ISOFORM D"/>
    <property type="match status" value="1"/>
</dbReference>
<keyword evidence="2" id="KW-0813">Transport</keyword>
<dbReference type="Proteomes" id="UP000248311">
    <property type="component" value="Unassembled WGS sequence"/>
</dbReference>
<evidence type="ECO:0000256" key="8">
    <source>
        <dbReference type="ARBA" id="ARBA00023065"/>
    </source>
</evidence>
<keyword evidence="4 11" id="KW-0812">Transmembrane</keyword>
<feature type="transmembrane region" description="Helical" evidence="11">
    <location>
        <begin position="77"/>
        <end position="98"/>
    </location>
</feature>
<dbReference type="InterPro" id="IPR005821">
    <property type="entry name" value="Ion_trans_dom"/>
</dbReference>
<protein>
    <submittedName>
        <fullName evidence="13">Voltage-gated potassium channel</fullName>
    </submittedName>
</protein>
<reference evidence="13 14" key="1">
    <citation type="submission" date="2018-06" db="EMBL/GenBank/DDBJ databases">
        <title>Genomic Encyclopedia of Type Strains, Phase III (KMG-III): the genomes of soil and plant-associated and newly described type strains.</title>
        <authorList>
            <person name="Whitman W."/>
        </authorList>
    </citation>
    <scope>NUCLEOTIDE SEQUENCE [LARGE SCALE GENOMIC DNA]</scope>
    <source>
        <strain evidence="13 14">CECT 9025</strain>
    </source>
</reference>
<keyword evidence="6" id="KW-0630">Potassium</keyword>
<evidence type="ECO:0000259" key="12">
    <source>
        <dbReference type="Pfam" id="PF00520"/>
    </source>
</evidence>
<evidence type="ECO:0000256" key="10">
    <source>
        <dbReference type="ARBA" id="ARBA00023303"/>
    </source>
</evidence>
<dbReference type="Gene3D" id="1.20.120.350">
    <property type="entry name" value="Voltage-gated potassium channels. Chain C"/>
    <property type="match status" value="1"/>
</dbReference>
<feature type="transmembrane region" description="Helical" evidence="11">
    <location>
        <begin position="136"/>
        <end position="156"/>
    </location>
</feature>
<dbReference type="Gene3D" id="1.10.287.70">
    <property type="match status" value="1"/>
</dbReference>
<evidence type="ECO:0000256" key="7">
    <source>
        <dbReference type="ARBA" id="ARBA00022989"/>
    </source>
</evidence>
<feature type="transmembrane region" description="Helical" evidence="11">
    <location>
        <begin position="54"/>
        <end position="70"/>
    </location>
</feature>
<keyword evidence="8" id="KW-0406">Ion transport</keyword>
<evidence type="ECO:0000313" key="14">
    <source>
        <dbReference type="Proteomes" id="UP000248311"/>
    </source>
</evidence>
<dbReference type="SUPFAM" id="SSF81324">
    <property type="entry name" value="Voltage-gated potassium channels"/>
    <property type="match status" value="1"/>
</dbReference>
<proteinExistence type="predicted"/>
<dbReference type="GO" id="GO:0016020">
    <property type="term" value="C:membrane"/>
    <property type="evidence" value="ECO:0007669"/>
    <property type="project" value="UniProtKB-SubCell"/>
</dbReference>
<dbReference type="InterPro" id="IPR027359">
    <property type="entry name" value="Volt_channel_dom_sf"/>
</dbReference>
<organism evidence="13 14">
    <name type="scientific">Pseudoroseicyclus aestuarii</name>
    <dbReference type="NCBI Taxonomy" id="1795041"/>
    <lineage>
        <taxon>Bacteria</taxon>
        <taxon>Pseudomonadati</taxon>
        <taxon>Pseudomonadota</taxon>
        <taxon>Alphaproteobacteria</taxon>
        <taxon>Rhodobacterales</taxon>
        <taxon>Paracoccaceae</taxon>
        <taxon>Pseudoroseicyclus</taxon>
    </lineage>
</organism>
<dbReference type="Pfam" id="PF00520">
    <property type="entry name" value="Ion_trans"/>
    <property type="match status" value="1"/>
</dbReference>
<keyword evidence="5" id="KW-0631">Potassium channel</keyword>
<dbReference type="EMBL" id="QJTE01000001">
    <property type="protein sequence ID" value="PYE85760.1"/>
    <property type="molecule type" value="Genomic_DNA"/>
</dbReference>